<protein>
    <submittedName>
        <fullName evidence="1">Uncharacterized protein</fullName>
    </submittedName>
</protein>
<accession>A0ABQ7D238</accession>
<gene>
    <name evidence="1" type="ORF">DY000_02011085</name>
</gene>
<keyword evidence="2" id="KW-1185">Reference proteome</keyword>
<evidence type="ECO:0000313" key="1">
    <source>
        <dbReference type="EMBL" id="KAF3565475.1"/>
    </source>
</evidence>
<evidence type="ECO:0000313" key="2">
    <source>
        <dbReference type="Proteomes" id="UP000266723"/>
    </source>
</evidence>
<proteinExistence type="predicted"/>
<organism evidence="1 2">
    <name type="scientific">Brassica cretica</name>
    <name type="common">Mustard</name>
    <dbReference type="NCBI Taxonomy" id="69181"/>
    <lineage>
        <taxon>Eukaryota</taxon>
        <taxon>Viridiplantae</taxon>
        <taxon>Streptophyta</taxon>
        <taxon>Embryophyta</taxon>
        <taxon>Tracheophyta</taxon>
        <taxon>Spermatophyta</taxon>
        <taxon>Magnoliopsida</taxon>
        <taxon>eudicotyledons</taxon>
        <taxon>Gunneridae</taxon>
        <taxon>Pentapetalae</taxon>
        <taxon>rosids</taxon>
        <taxon>malvids</taxon>
        <taxon>Brassicales</taxon>
        <taxon>Brassicaceae</taxon>
        <taxon>Brassiceae</taxon>
        <taxon>Brassica</taxon>
    </lineage>
</organism>
<name>A0ABQ7D238_BRACR</name>
<sequence length="138" mass="15259">MYLQKLPINVPTKSILQRYWTAMCIIAGQVATSPEFSNMVVDCHVHNRWNKLIFEHKATTAQDTISAIRSAREWQAAQQEETRAATSLATASGTPRSCPPDTVTVNYYASWHNDSSGAALGWFLASFRGAVKSDAHCV</sequence>
<dbReference type="EMBL" id="QGKV02000759">
    <property type="protein sequence ID" value="KAF3565475.1"/>
    <property type="molecule type" value="Genomic_DNA"/>
</dbReference>
<reference evidence="1 2" key="1">
    <citation type="journal article" date="2020" name="BMC Genomics">
        <title>Intraspecific diversification of the crop wild relative Brassica cretica Lam. using demographic model selection.</title>
        <authorList>
            <person name="Kioukis A."/>
            <person name="Michalopoulou V.A."/>
            <person name="Briers L."/>
            <person name="Pirintsos S."/>
            <person name="Studholme D.J."/>
            <person name="Pavlidis P."/>
            <person name="Sarris P.F."/>
        </authorList>
    </citation>
    <scope>NUCLEOTIDE SEQUENCE [LARGE SCALE GENOMIC DNA]</scope>
    <source>
        <strain evidence="2">cv. PFS-1207/04</strain>
    </source>
</reference>
<dbReference type="Proteomes" id="UP000266723">
    <property type="component" value="Unassembled WGS sequence"/>
</dbReference>
<comment type="caution">
    <text evidence="1">The sequence shown here is derived from an EMBL/GenBank/DDBJ whole genome shotgun (WGS) entry which is preliminary data.</text>
</comment>